<proteinExistence type="predicted"/>
<dbReference type="Gramene" id="FCD_00022626-RA">
    <property type="protein sequence ID" value="FCD_00022626-RA:cds"/>
    <property type="gene ID" value="FCD_00022626"/>
</dbReference>
<sequence length="66" mass="7186">MRFVSPFRFASFGGSSREFLVGFAGLIFMDFWRGSGILQPSLLLHSRRLGAGAAQLQGRRLAVAGL</sequence>
<dbReference type="Proteomes" id="UP001187192">
    <property type="component" value="Unassembled WGS sequence"/>
</dbReference>
<evidence type="ECO:0000313" key="1">
    <source>
        <dbReference type="EMBL" id="GMN64671.1"/>
    </source>
</evidence>
<dbReference type="AlphaFoldDB" id="A0AA88J9M4"/>
<dbReference type="EMBL" id="BTGU01000190">
    <property type="protein sequence ID" value="GMN64671.1"/>
    <property type="molecule type" value="Genomic_DNA"/>
</dbReference>
<keyword evidence="2" id="KW-1185">Reference proteome</keyword>
<gene>
    <name evidence="1" type="ORF">TIFTF001_033754</name>
</gene>
<protein>
    <submittedName>
        <fullName evidence="1">Uncharacterized protein</fullName>
    </submittedName>
</protein>
<organism evidence="1 2">
    <name type="scientific">Ficus carica</name>
    <name type="common">Common fig</name>
    <dbReference type="NCBI Taxonomy" id="3494"/>
    <lineage>
        <taxon>Eukaryota</taxon>
        <taxon>Viridiplantae</taxon>
        <taxon>Streptophyta</taxon>
        <taxon>Embryophyta</taxon>
        <taxon>Tracheophyta</taxon>
        <taxon>Spermatophyta</taxon>
        <taxon>Magnoliopsida</taxon>
        <taxon>eudicotyledons</taxon>
        <taxon>Gunneridae</taxon>
        <taxon>Pentapetalae</taxon>
        <taxon>rosids</taxon>
        <taxon>fabids</taxon>
        <taxon>Rosales</taxon>
        <taxon>Moraceae</taxon>
        <taxon>Ficeae</taxon>
        <taxon>Ficus</taxon>
    </lineage>
</organism>
<reference evidence="1" key="1">
    <citation type="submission" date="2023-07" db="EMBL/GenBank/DDBJ databases">
        <title>draft genome sequence of fig (Ficus carica).</title>
        <authorList>
            <person name="Takahashi T."/>
            <person name="Nishimura K."/>
        </authorList>
    </citation>
    <scope>NUCLEOTIDE SEQUENCE</scope>
</reference>
<comment type="caution">
    <text evidence="1">The sequence shown here is derived from an EMBL/GenBank/DDBJ whole genome shotgun (WGS) entry which is preliminary data.</text>
</comment>
<name>A0AA88J9M4_FICCA</name>
<evidence type="ECO:0000313" key="2">
    <source>
        <dbReference type="Proteomes" id="UP001187192"/>
    </source>
</evidence>
<accession>A0AA88J9M4</accession>